<evidence type="ECO:0000313" key="3">
    <source>
        <dbReference type="Proteomes" id="UP000789831"/>
    </source>
</evidence>
<feature type="compositionally biased region" description="Polar residues" evidence="1">
    <location>
        <begin position="1"/>
        <end position="15"/>
    </location>
</feature>
<proteinExistence type="predicted"/>
<keyword evidence="3" id="KW-1185">Reference proteome</keyword>
<feature type="region of interest" description="Disordered" evidence="1">
    <location>
        <begin position="1"/>
        <end position="44"/>
    </location>
</feature>
<dbReference type="Proteomes" id="UP000789831">
    <property type="component" value="Unassembled WGS sequence"/>
</dbReference>
<reference evidence="2" key="1">
    <citation type="submission" date="2021-06" db="EMBL/GenBank/DDBJ databases">
        <authorList>
            <person name="Kallberg Y."/>
            <person name="Tangrot J."/>
            <person name="Rosling A."/>
        </authorList>
    </citation>
    <scope>NUCLEOTIDE SEQUENCE</scope>
    <source>
        <strain evidence="2">MT106</strain>
    </source>
</reference>
<gene>
    <name evidence="2" type="ORF">AGERDE_LOCUS7610</name>
</gene>
<evidence type="ECO:0000256" key="1">
    <source>
        <dbReference type="SAM" id="MobiDB-lite"/>
    </source>
</evidence>
<protein>
    <submittedName>
        <fullName evidence="2">8262_t:CDS:1</fullName>
    </submittedName>
</protein>
<comment type="caution">
    <text evidence="2">The sequence shown here is derived from an EMBL/GenBank/DDBJ whole genome shotgun (WGS) entry which is preliminary data.</text>
</comment>
<organism evidence="2 3">
    <name type="scientific">Ambispora gerdemannii</name>
    <dbReference type="NCBI Taxonomy" id="144530"/>
    <lineage>
        <taxon>Eukaryota</taxon>
        <taxon>Fungi</taxon>
        <taxon>Fungi incertae sedis</taxon>
        <taxon>Mucoromycota</taxon>
        <taxon>Glomeromycotina</taxon>
        <taxon>Glomeromycetes</taxon>
        <taxon>Archaeosporales</taxon>
        <taxon>Ambisporaceae</taxon>
        <taxon>Ambispora</taxon>
    </lineage>
</organism>
<feature type="compositionally biased region" description="Basic and acidic residues" evidence="1">
    <location>
        <begin position="24"/>
        <end position="44"/>
    </location>
</feature>
<dbReference type="EMBL" id="CAJVPL010001421">
    <property type="protein sequence ID" value="CAG8570419.1"/>
    <property type="molecule type" value="Genomic_DNA"/>
</dbReference>
<evidence type="ECO:0000313" key="2">
    <source>
        <dbReference type="EMBL" id="CAG8570419.1"/>
    </source>
</evidence>
<accession>A0A9N9FZ55</accession>
<sequence length="44" mass="4728">MKSQTTTGGKTSNPSEMVDAEESNLERNLAKNLNLEDKDASEGS</sequence>
<dbReference type="AlphaFoldDB" id="A0A9N9FZ55"/>
<name>A0A9N9FZ55_9GLOM</name>